<evidence type="ECO:0000313" key="2">
    <source>
        <dbReference type="EMBL" id="CRZ00484.1"/>
    </source>
</evidence>
<organism evidence="2">
    <name type="scientific">Spongospora subterranea</name>
    <dbReference type="NCBI Taxonomy" id="70186"/>
    <lineage>
        <taxon>Eukaryota</taxon>
        <taxon>Sar</taxon>
        <taxon>Rhizaria</taxon>
        <taxon>Endomyxa</taxon>
        <taxon>Phytomyxea</taxon>
        <taxon>Plasmodiophorida</taxon>
        <taxon>Plasmodiophoridae</taxon>
        <taxon>Spongospora</taxon>
    </lineage>
</organism>
<feature type="non-terminal residue" evidence="2">
    <location>
        <position position="1"/>
    </location>
</feature>
<accession>A0A0H5QY25</accession>
<dbReference type="EMBL" id="HACM01000042">
    <property type="protein sequence ID" value="CRZ00484.1"/>
    <property type="molecule type" value="Transcribed_RNA"/>
</dbReference>
<evidence type="ECO:0000256" key="1">
    <source>
        <dbReference type="SAM" id="MobiDB-lite"/>
    </source>
</evidence>
<protein>
    <submittedName>
        <fullName evidence="2">Uncharacterized protein</fullName>
    </submittedName>
</protein>
<proteinExistence type="predicted"/>
<name>A0A0H5QY25_9EUKA</name>
<feature type="region of interest" description="Disordered" evidence="1">
    <location>
        <begin position="1"/>
        <end position="31"/>
    </location>
</feature>
<feature type="non-terminal residue" evidence="2">
    <location>
        <position position="210"/>
    </location>
</feature>
<dbReference type="AlphaFoldDB" id="A0A0H5QY25"/>
<reference evidence="2" key="1">
    <citation type="submission" date="2015-04" db="EMBL/GenBank/DDBJ databases">
        <title>The genome sequence of the plant pathogenic Rhizarian Plasmodiophora brassicae reveals insights in its biotrophic life cycle and the origin of chitin synthesis.</title>
        <authorList>
            <person name="Schwelm A."/>
            <person name="Fogelqvist J."/>
            <person name="Knaust A."/>
            <person name="Julke S."/>
            <person name="Lilja T."/>
            <person name="Dhandapani V."/>
            <person name="Bonilla-Rosso G."/>
            <person name="Karlsson M."/>
            <person name="Shevchenko A."/>
            <person name="Choi S.R."/>
            <person name="Kim H.G."/>
            <person name="Park J.Y."/>
            <person name="Lim Y.P."/>
            <person name="Ludwig-Muller J."/>
            <person name="Dixelius C."/>
        </authorList>
    </citation>
    <scope>NUCLEOTIDE SEQUENCE</scope>
    <source>
        <tissue evidence="2">Potato root galls</tissue>
    </source>
</reference>
<sequence>NRAPFRPPIYISPDRPSPVRHPSTRQPMSSSVQAKSQYVRAVLNSQRVSFTEPNDGLFRFSLDGLPSCVIRVRDQGVMFYVVHPARIDVQHRHRISEYLVRVNFALNFGNFEFNFDDGQVRFKMSVQSTQALDISSPVKWYLSLAQEVYPRWIPGLNYIVQGLSPEDAYRACKSQSAPSTGQISGLAIGDLPHLAAMSTTTDRRVDHSFG</sequence>